<name>W6QLP9_PENRF</name>
<accession>W6QLP9</accession>
<feature type="region of interest" description="Disordered" evidence="1">
    <location>
        <begin position="1"/>
        <end position="21"/>
    </location>
</feature>
<proteinExistence type="predicted"/>
<sequence>MPTKRKNSLADDDTRPVSKRTKPGLRAHAKQLMDLMTETDMAYTTADEDKYTQVIEWSQREADKRLDADADYTERAI</sequence>
<keyword evidence="3" id="KW-1185">Reference proteome</keyword>
<dbReference type="EMBL" id="HG792019">
    <property type="protein sequence ID" value="CDM36911.1"/>
    <property type="molecule type" value="Genomic_DNA"/>
</dbReference>
<reference evidence="2" key="1">
    <citation type="journal article" date="2014" name="Nat. Commun.">
        <title>Multiple recent horizontal transfers of a large genomic region in cheese making fungi.</title>
        <authorList>
            <person name="Cheeseman K."/>
            <person name="Ropars J."/>
            <person name="Renault P."/>
            <person name="Dupont J."/>
            <person name="Gouzy J."/>
            <person name="Branca A."/>
            <person name="Abraham A.L."/>
            <person name="Ceppi M."/>
            <person name="Conseiller E."/>
            <person name="Debuchy R."/>
            <person name="Malagnac F."/>
            <person name="Goarin A."/>
            <person name="Silar P."/>
            <person name="Lacoste S."/>
            <person name="Sallet E."/>
            <person name="Bensimon A."/>
            <person name="Giraud T."/>
            <person name="Brygoo Y."/>
        </authorList>
    </citation>
    <scope>NUCLEOTIDE SEQUENCE [LARGE SCALE GENOMIC DNA]</scope>
    <source>
        <strain evidence="2">FM164</strain>
    </source>
</reference>
<organism evidence="2 3">
    <name type="scientific">Penicillium roqueforti (strain FM164)</name>
    <dbReference type="NCBI Taxonomy" id="1365484"/>
    <lineage>
        <taxon>Eukaryota</taxon>
        <taxon>Fungi</taxon>
        <taxon>Dikarya</taxon>
        <taxon>Ascomycota</taxon>
        <taxon>Pezizomycotina</taxon>
        <taxon>Eurotiomycetes</taxon>
        <taxon>Eurotiomycetidae</taxon>
        <taxon>Eurotiales</taxon>
        <taxon>Aspergillaceae</taxon>
        <taxon>Penicillium</taxon>
    </lineage>
</organism>
<dbReference type="Proteomes" id="UP000030686">
    <property type="component" value="Unassembled WGS sequence"/>
</dbReference>
<evidence type="ECO:0000313" key="2">
    <source>
        <dbReference type="EMBL" id="CDM36911.1"/>
    </source>
</evidence>
<evidence type="ECO:0000256" key="1">
    <source>
        <dbReference type="SAM" id="MobiDB-lite"/>
    </source>
</evidence>
<protein>
    <submittedName>
        <fullName evidence="2">Uncharacterized protein</fullName>
    </submittedName>
</protein>
<dbReference type="AlphaFoldDB" id="W6QLP9"/>
<gene>
    <name evidence="2" type="ORF">PROQFM164_S05g000744</name>
</gene>
<evidence type="ECO:0000313" key="3">
    <source>
        <dbReference type="Proteomes" id="UP000030686"/>
    </source>
</evidence>